<dbReference type="STRING" id="2340.JV46_04980"/>
<dbReference type="Gene3D" id="3.40.50.150">
    <property type="entry name" value="Vaccinia Virus protein VP39"/>
    <property type="match status" value="1"/>
</dbReference>
<dbReference type="AlphaFoldDB" id="A0A0B0H8R9"/>
<dbReference type="InterPro" id="IPR029063">
    <property type="entry name" value="SAM-dependent_MTases_sf"/>
</dbReference>
<evidence type="ECO:0000313" key="1">
    <source>
        <dbReference type="EMBL" id="KHF25057.1"/>
    </source>
</evidence>
<dbReference type="Proteomes" id="UP000030856">
    <property type="component" value="Unassembled WGS sequence"/>
</dbReference>
<accession>A0A0B0H8R9</accession>
<protein>
    <recommendedName>
        <fullName evidence="3">Methyltransferase domain-containing protein</fullName>
    </recommendedName>
</protein>
<organism evidence="1 2">
    <name type="scientific">Solemya velum gill symbiont</name>
    <dbReference type="NCBI Taxonomy" id="2340"/>
    <lineage>
        <taxon>Bacteria</taxon>
        <taxon>Pseudomonadati</taxon>
        <taxon>Pseudomonadota</taxon>
        <taxon>Gammaproteobacteria</taxon>
        <taxon>sulfur-oxidizing symbionts</taxon>
    </lineage>
</organism>
<comment type="caution">
    <text evidence="1">The sequence shown here is derived from an EMBL/GenBank/DDBJ whole genome shotgun (WGS) entry which is preliminary data.</text>
</comment>
<gene>
    <name evidence="1" type="ORF">JV46_04980</name>
</gene>
<name>A0A0B0H8R9_SOVGS</name>
<dbReference type="SUPFAM" id="SSF53335">
    <property type="entry name" value="S-adenosyl-L-methionine-dependent methyltransferases"/>
    <property type="match status" value="1"/>
</dbReference>
<keyword evidence="2" id="KW-1185">Reference proteome</keyword>
<proteinExistence type="predicted"/>
<sequence>MNIFRTQPEFIDMDPRIHRPKEYGYVVDPEFMLTRHEAMLPPDLIKEKRVVDLGSCLAATGAWCLSNGASFYKGIEIDDVFVKNSSICLNKYYSTESWSITRNSIEDFLGNNEEKYDILIASGVMHGSGDPLKILSLFAGIADYIVIESIQTNTIFDQEILSADTISTLKNDPNIESFLESASYISVGPRAMSTSNKKTIEFSGLSPSMGAIIYVMKALGFDSNNQPYLKLKDLVPDVYAPDSRFVIHFKKNEHTASRKFGLNNAFSDSNNILDEHTWKS</sequence>
<evidence type="ECO:0008006" key="3">
    <source>
        <dbReference type="Google" id="ProtNLM"/>
    </source>
</evidence>
<evidence type="ECO:0000313" key="2">
    <source>
        <dbReference type="Proteomes" id="UP000030856"/>
    </source>
</evidence>
<reference evidence="1 2" key="1">
    <citation type="journal article" date="2014" name="BMC Genomics">
        <title>The genome of the intracellular bacterium of the coastal bivalve, Solemya velum: a blueprint for thriving in and out of symbiosis.</title>
        <authorList>
            <person name="Dmytrenko O."/>
            <person name="Russell S.L."/>
            <person name="Loo W.T."/>
            <person name="Fontanez K.M."/>
            <person name="Liao L."/>
            <person name="Roeselers G."/>
            <person name="Sharma R."/>
            <person name="Stewart F.J."/>
            <person name="Newton I.L."/>
            <person name="Woyke T."/>
            <person name="Wu D."/>
            <person name="Lang J.M."/>
            <person name="Eisen J.A."/>
            <person name="Cavanaugh C.M."/>
        </authorList>
    </citation>
    <scope>NUCLEOTIDE SEQUENCE [LARGE SCALE GENOMIC DNA]</scope>
    <source>
        <strain evidence="1 2">WH</strain>
    </source>
</reference>
<dbReference type="EMBL" id="JRAA01000002">
    <property type="protein sequence ID" value="KHF25057.1"/>
    <property type="molecule type" value="Genomic_DNA"/>
</dbReference>